<gene>
    <name evidence="2" type="ORF">GAZ26_06495</name>
</gene>
<accession>A0A7J5QUJ1</accession>
<dbReference type="InterPro" id="IPR029044">
    <property type="entry name" value="Nucleotide-diphossugar_trans"/>
</dbReference>
<comment type="caution">
    <text evidence="2">The sequence shown here is derived from an EMBL/GenBank/DDBJ whole genome shotgun (WGS) entry which is preliminary data.</text>
</comment>
<dbReference type="PANTHER" id="PTHR22916:SF3">
    <property type="entry name" value="UDP-GLCNAC:BETAGAL BETA-1,3-N-ACETYLGLUCOSAMINYLTRANSFERASE-LIKE PROTEIN 1"/>
    <property type="match status" value="1"/>
</dbReference>
<dbReference type="SUPFAM" id="SSF53448">
    <property type="entry name" value="Nucleotide-diphospho-sugar transferases"/>
    <property type="match status" value="1"/>
</dbReference>
<dbReference type="CDD" id="cd00761">
    <property type="entry name" value="Glyco_tranf_GTA_type"/>
    <property type="match status" value="1"/>
</dbReference>
<protein>
    <submittedName>
        <fullName evidence="2">Glycosyltransferase</fullName>
    </submittedName>
</protein>
<dbReference type="Proteomes" id="UP000471447">
    <property type="component" value="Unassembled WGS sequence"/>
</dbReference>
<dbReference type="InterPro" id="IPR001173">
    <property type="entry name" value="Glyco_trans_2-like"/>
</dbReference>
<dbReference type="Gene3D" id="3.90.550.10">
    <property type="entry name" value="Spore Coat Polysaccharide Biosynthesis Protein SpsA, Chain A"/>
    <property type="match status" value="1"/>
</dbReference>
<sequence>MGSKISVIVPVYNGEECISRCVDSIILQSFTDWELILIDDGSVDASCLICDDYAQKDTRIKVVHKKNGGVSTARNRGIEEAHGEYVLFVDADDYLEDNYLQQISGCNEDIIIMPFKELYSDGTVKLFSPFGNISFDNKDDLLLFLQANLANRIFVTPWGKFIKRELLNNIRFNVNLRLGEDTIFNFSILEQANSLRSLVGASYMYKAEENFTEKYQMSVEKSIYSIIETYKVYEKLGIESSHSRSIFVCFLMLCEDDVVKRPQVWLNNKEIESIYNRYKRDFLFKEQIKYLLFQHQWMFRILRRFSHKIKPI</sequence>
<feature type="domain" description="Glycosyltransferase 2-like" evidence="1">
    <location>
        <begin position="6"/>
        <end position="102"/>
    </location>
</feature>
<dbReference type="RefSeq" id="WP_151935940.1">
    <property type="nucleotide sequence ID" value="NZ_WDCG01000005.1"/>
</dbReference>
<keyword evidence="2" id="KW-0808">Transferase</keyword>
<evidence type="ECO:0000259" key="1">
    <source>
        <dbReference type="Pfam" id="PF00535"/>
    </source>
</evidence>
<organism evidence="2 3">
    <name type="scientific">Bacteroides xylanisolvens</name>
    <dbReference type="NCBI Taxonomy" id="371601"/>
    <lineage>
        <taxon>Bacteria</taxon>
        <taxon>Pseudomonadati</taxon>
        <taxon>Bacteroidota</taxon>
        <taxon>Bacteroidia</taxon>
        <taxon>Bacteroidales</taxon>
        <taxon>Bacteroidaceae</taxon>
        <taxon>Bacteroides</taxon>
    </lineage>
</organism>
<dbReference type="EMBL" id="WDCG01000005">
    <property type="protein sequence ID" value="KAB6425580.1"/>
    <property type="molecule type" value="Genomic_DNA"/>
</dbReference>
<name>A0A7J5QUJ1_9BACE</name>
<dbReference type="PANTHER" id="PTHR22916">
    <property type="entry name" value="GLYCOSYLTRANSFERASE"/>
    <property type="match status" value="1"/>
</dbReference>
<dbReference type="GO" id="GO:0016758">
    <property type="term" value="F:hexosyltransferase activity"/>
    <property type="evidence" value="ECO:0007669"/>
    <property type="project" value="UniProtKB-ARBA"/>
</dbReference>
<reference evidence="2 3" key="1">
    <citation type="journal article" date="2019" name="Nat. Med.">
        <title>A library of human gut bacterial isolates paired with longitudinal multiomics data enables mechanistic microbiome research.</title>
        <authorList>
            <person name="Poyet M."/>
            <person name="Groussin M."/>
            <person name="Gibbons S.M."/>
            <person name="Avila-Pacheco J."/>
            <person name="Jiang X."/>
            <person name="Kearney S.M."/>
            <person name="Perrotta A.R."/>
            <person name="Berdy B."/>
            <person name="Zhao S."/>
            <person name="Lieberman T.D."/>
            <person name="Swanson P.K."/>
            <person name="Smith M."/>
            <person name="Roesemann S."/>
            <person name="Alexander J.E."/>
            <person name="Rich S.A."/>
            <person name="Livny J."/>
            <person name="Vlamakis H."/>
            <person name="Clish C."/>
            <person name="Bullock K."/>
            <person name="Deik A."/>
            <person name="Scott J."/>
            <person name="Pierce K.A."/>
            <person name="Xavier R.J."/>
            <person name="Alm E.J."/>
        </authorList>
    </citation>
    <scope>NUCLEOTIDE SEQUENCE [LARGE SCALE GENOMIC DNA]</scope>
    <source>
        <strain evidence="2 3">BIOML-A7</strain>
    </source>
</reference>
<evidence type="ECO:0000313" key="3">
    <source>
        <dbReference type="Proteomes" id="UP000471447"/>
    </source>
</evidence>
<proteinExistence type="predicted"/>
<dbReference type="AlphaFoldDB" id="A0A7J5QUJ1"/>
<dbReference type="Pfam" id="PF00535">
    <property type="entry name" value="Glycos_transf_2"/>
    <property type="match status" value="1"/>
</dbReference>
<evidence type="ECO:0000313" key="2">
    <source>
        <dbReference type="EMBL" id="KAB6425580.1"/>
    </source>
</evidence>